<dbReference type="Proteomes" id="UP001190700">
    <property type="component" value="Unassembled WGS sequence"/>
</dbReference>
<dbReference type="PANTHER" id="PTHR27000:SF642">
    <property type="entry name" value="INACTIVE LEUCINE-RICH REPEAT RECEPTOR KINASE XIAO-RELATED"/>
    <property type="match status" value="1"/>
</dbReference>
<evidence type="ECO:0000313" key="12">
    <source>
        <dbReference type="Proteomes" id="UP001190700"/>
    </source>
</evidence>
<organism evidence="11 12">
    <name type="scientific">Cymbomonas tetramitiformis</name>
    <dbReference type="NCBI Taxonomy" id="36881"/>
    <lineage>
        <taxon>Eukaryota</taxon>
        <taxon>Viridiplantae</taxon>
        <taxon>Chlorophyta</taxon>
        <taxon>Pyramimonadophyceae</taxon>
        <taxon>Pyramimonadales</taxon>
        <taxon>Pyramimonadaceae</taxon>
        <taxon>Cymbomonas</taxon>
    </lineage>
</organism>
<keyword evidence="6" id="KW-0677">Repeat</keyword>
<gene>
    <name evidence="11" type="ORF">CYMTET_15792</name>
</gene>
<comment type="subcellular location">
    <subcellularLocation>
        <location evidence="2">Cytoplasm</location>
        <location evidence="2">Cytoskeleton</location>
        <location evidence="2">Cilium axoneme</location>
    </subcellularLocation>
    <subcellularLocation>
        <location evidence="1">Membrane</location>
        <topology evidence="1">Single-pass membrane protein</topology>
    </subcellularLocation>
</comment>
<evidence type="ECO:0000256" key="10">
    <source>
        <dbReference type="ARBA" id="ARBA00023180"/>
    </source>
</evidence>
<evidence type="ECO:0000256" key="8">
    <source>
        <dbReference type="ARBA" id="ARBA00023136"/>
    </source>
</evidence>
<evidence type="ECO:0000256" key="9">
    <source>
        <dbReference type="ARBA" id="ARBA00023170"/>
    </source>
</evidence>
<reference evidence="11 12" key="1">
    <citation type="journal article" date="2015" name="Genome Biol. Evol.">
        <title>Comparative Genomics of a Bacterivorous Green Alga Reveals Evolutionary Causalities and Consequences of Phago-Mixotrophic Mode of Nutrition.</title>
        <authorList>
            <person name="Burns J.A."/>
            <person name="Paasch A."/>
            <person name="Narechania A."/>
            <person name="Kim E."/>
        </authorList>
    </citation>
    <scope>NUCLEOTIDE SEQUENCE [LARGE SCALE GENOMIC DNA]</scope>
    <source>
        <strain evidence="11 12">PLY_AMNH</strain>
    </source>
</reference>
<evidence type="ECO:0000256" key="5">
    <source>
        <dbReference type="ARBA" id="ARBA00022729"/>
    </source>
</evidence>
<dbReference type="InterPro" id="IPR032675">
    <property type="entry name" value="LRR_dom_sf"/>
</dbReference>
<keyword evidence="9" id="KW-0675">Receptor</keyword>
<evidence type="ECO:0000256" key="4">
    <source>
        <dbReference type="ARBA" id="ARBA00022692"/>
    </source>
</evidence>
<dbReference type="GO" id="GO:0016020">
    <property type="term" value="C:membrane"/>
    <property type="evidence" value="ECO:0007669"/>
    <property type="project" value="UniProtKB-SubCell"/>
</dbReference>
<evidence type="ECO:0000256" key="7">
    <source>
        <dbReference type="ARBA" id="ARBA00022989"/>
    </source>
</evidence>
<keyword evidence="7" id="KW-1133">Transmembrane helix</keyword>
<keyword evidence="5" id="KW-0732">Signal</keyword>
<keyword evidence="12" id="KW-1185">Reference proteome</keyword>
<keyword evidence="8" id="KW-0472">Membrane</keyword>
<dbReference type="AlphaFoldDB" id="A0AAE0L8K3"/>
<protein>
    <submittedName>
        <fullName evidence="11">Uncharacterized protein</fullName>
    </submittedName>
</protein>
<dbReference type="Pfam" id="PF00560">
    <property type="entry name" value="LRR_1"/>
    <property type="match status" value="1"/>
</dbReference>
<dbReference type="EMBL" id="LGRX02006759">
    <property type="protein sequence ID" value="KAK3276121.1"/>
    <property type="molecule type" value="Genomic_DNA"/>
</dbReference>
<dbReference type="PANTHER" id="PTHR27000">
    <property type="entry name" value="LEUCINE-RICH REPEAT RECEPTOR-LIKE PROTEIN KINASE FAMILY PROTEIN-RELATED"/>
    <property type="match status" value="1"/>
</dbReference>
<proteinExistence type="predicted"/>
<evidence type="ECO:0000256" key="3">
    <source>
        <dbReference type="ARBA" id="ARBA00022614"/>
    </source>
</evidence>
<keyword evidence="3" id="KW-0433">Leucine-rich repeat</keyword>
<keyword evidence="10" id="KW-0325">Glycoprotein</keyword>
<dbReference type="SUPFAM" id="SSF52058">
    <property type="entry name" value="L domain-like"/>
    <property type="match status" value="1"/>
</dbReference>
<comment type="caution">
    <text evidence="11">The sequence shown here is derived from an EMBL/GenBank/DDBJ whole genome shotgun (WGS) entry which is preliminary data.</text>
</comment>
<evidence type="ECO:0000313" key="11">
    <source>
        <dbReference type="EMBL" id="KAK3276121.1"/>
    </source>
</evidence>
<sequence>MWGMGGLPGYLKGCGGLPGHLKWGVGGSARAPQVGGEVCQGTSSGGTSKWGGRLSQGTFKWGVGGLPGHLKWVWEVCQGISSGVWEVCQGTSSGVWEVCQGTSSGVWEGCEEGCEVWGVASLQCRGSVRGVGRCGEWRRRVQGVRDLEHNSISGSIPAELAQMDLRFVYLNDNSISGSLPIELNKLEDLLYMNVSNNHALCGPIPPQLAYRHVDYDGTNLGLNCTSLSPRSSREVNATVATS</sequence>
<evidence type="ECO:0000256" key="2">
    <source>
        <dbReference type="ARBA" id="ARBA00004430"/>
    </source>
</evidence>
<dbReference type="Gene3D" id="3.80.10.10">
    <property type="entry name" value="Ribonuclease Inhibitor"/>
    <property type="match status" value="1"/>
</dbReference>
<dbReference type="InterPro" id="IPR001611">
    <property type="entry name" value="Leu-rich_rpt"/>
</dbReference>
<name>A0AAE0L8K3_9CHLO</name>
<evidence type="ECO:0000256" key="6">
    <source>
        <dbReference type="ARBA" id="ARBA00022737"/>
    </source>
</evidence>
<evidence type="ECO:0000256" key="1">
    <source>
        <dbReference type="ARBA" id="ARBA00004167"/>
    </source>
</evidence>
<dbReference type="GO" id="GO:0005930">
    <property type="term" value="C:axoneme"/>
    <property type="evidence" value="ECO:0007669"/>
    <property type="project" value="UniProtKB-SubCell"/>
</dbReference>
<accession>A0AAE0L8K3</accession>
<keyword evidence="4" id="KW-0812">Transmembrane</keyword>